<gene>
    <name evidence="8" type="ORF">SAMN05421881_100191</name>
</gene>
<dbReference type="AlphaFoldDB" id="A0A1H3BSL9"/>
<feature type="domain" description="ABC transporter" evidence="6">
    <location>
        <begin position="342"/>
        <end position="553"/>
    </location>
</feature>
<keyword evidence="3 5" id="KW-1133">Transmembrane helix</keyword>
<dbReference type="GO" id="GO:0005886">
    <property type="term" value="C:plasma membrane"/>
    <property type="evidence" value="ECO:0007669"/>
    <property type="project" value="UniProtKB-SubCell"/>
</dbReference>
<protein>
    <submittedName>
        <fullName evidence="8">ABC-type bacteriocin/lantibiotic exporter, contains an N-terminal double-glycine peptidase domain</fullName>
    </submittedName>
</protein>
<dbReference type="Gene3D" id="1.20.1560.10">
    <property type="entry name" value="ABC transporter type 1, transmembrane domain"/>
    <property type="match status" value="1"/>
</dbReference>
<dbReference type="Pfam" id="PF00005">
    <property type="entry name" value="ABC_tran"/>
    <property type="match status" value="1"/>
</dbReference>
<dbReference type="InterPro" id="IPR003439">
    <property type="entry name" value="ABC_transporter-like_ATP-bd"/>
</dbReference>
<keyword evidence="2 5" id="KW-0812">Transmembrane</keyword>
<reference evidence="8 9" key="1">
    <citation type="submission" date="2016-10" db="EMBL/GenBank/DDBJ databases">
        <authorList>
            <person name="de Groot N.N."/>
        </authorList>
    </citation>
    <scope>NUCLEOTIDE SEQUENCE [LARGE SCALE GENOMIC DNA]</scope>
    <source>
        <strain evidence="8 9">Nm1</strain>
    </source>
</reference>
<dbReference type="RefSeq" id="WP_090410981.1">
    <property type="nucleotide sequence ID" value="NZ_FNOY01000001.1"/>
</dbReference>
<dbReference type="PROSITE" id="PS50929">
    <property type="entry name" value="ABC_TM1F"/>
    <property type="match status" value="1"/>
</dbReference>
<dbReference type="PANTHER" id="PTHR43394">
    <property type="entry name" value="ATP-DEPENDENT PERMEASE MDL1, MITOCHONDRIAL"/>
    <property type="match status" value="1"/>
</dbReference>
<evidence type="ECO:0000313" key="8">
    <source>
        <dbReference type="EMBL" id="SDX44169.1"/>
    </source>
</evidence>
<organism evidence="8 9">
    <name type="scientific">Nitrosomonas halophila</name>
    <dbReference type="NCBI Taxonomy" id="44576"/>
    <lineage>
        <taxon>Bacteria</taxon>
        <taxon>Pseudomonadati</taxon>
        <taxon>Pseudomonadota</taxon>
        <taxon>Betaproteobacteria</taxon>
        <taxon>Nitrosomonadales</taxon>
        <taxon>Nitrosomonadaceae</taxon>
        <taxon>Nitrosomonas</taxon>
    </lineage>
</organism>
<dbReference type="GO" id="GO:0005524">
    <property type="term" value="F:ATP binding"/>
    <property type="evidence" value="ECO:0007669"/>
    <property type="project" value="InterPro"/>
</dbReference>
<feature type="transmembrane region" description="Helical" evidence="5">
    <location>
        <begin position="138"/>
        <end position="155"/>
    </location>
</feature>
<dbReference type="Proteomes" id="UP000198640">
    <property type="component" value="Unassembled WGS sequence"/>
</dbReference>
<feature type="transmembrane region" description="Helical" evidence="5">
    <location>
        <begin position="65"/>
        <end position="90"/>
    </location>
</feature>
<evidence type="ECO:0000256" key="4">
    <source>
        <dbReference type="ARBA" id="ARBA00023136"/>
    </source>
</evidence>
<evidence type="ECO:0000256" key="5">
    <source>
        <dbReference type="SAM" id="Phobius"/>
    </source>
</evidence>
<dbReference type="GO" id="GO:0016887">
    <property type="term" value="F:ATP hydrolysis activity"/>
    <property type="evidence" value="ECO:0007669"/>
    <property type="project" value="InterPro"/>
</dbReference>
<keyword evidence="4 5" id="KW-0472">Membrane</keyword>
<dbReference type="PROSITE" id="PS50893">
    <property type="entry name" value="ABC_TRANSPORTER_2"/>
    <property type="match status" value="1"/>
</dbReference>
<dbReference type="GO" id="GO:0015421">
    <property type="term" value="F:ABC-type oligopeptide transporter activity"/>
    <property type="evidence" value="ECO:0007669"/>
    <property type="project" value="TreeGrafter"/>
</dbReference>
<dbReference type="InterPro" id="IPR036640">
    <property type="entry name" value="ABC1_TM_sf"/>
</dbReference>
<evidence type="ECO:0000256" key="2">
    <source>
        <dbReference type="ARBA" id="ARBA00022692"/>
    </source>
</evidence>
<feature type="transmembrane region" description="Helical" evidence="5">
    <location>
        <begin position="281"/>
        <end position="302"/>
    </location>
</feature>
<evidence type="ECO:0000313" key="9">
    <source>
        <dbReference type="Proteomes" id="UP000198640"/>
    </source>
</evidence>
<dbReference type="PANTHER" id="PTHR43394:SF4">
    <property type="entry name" value="TOXIN SECRETION ABC TRANSPORTER ATP-BINDING PROTEIN"/>
    <property type="match status" value="1"/>
</dbReference>
<feature type="domain" description="ABC transmembrane type-1" evidence="7">
    <location>
        <begin position="29"/>
        <end position="310"/>
    </location>
</feature>
<evidence type="ECO:0000256" key="1">
    <source>
        <dbReference type="ARBA" id="ARBA00004651"/>
    </source>
</evidence>
<dbReference type="Pfam" id="PF00664">
    <property type="entry name" value="ABC_membrane"/>
    <property type="match status" value="1"/>
</dbReference>
<feature type="transmembrane region" description="Helical" evidence="5">
    <location>
        <begin position="247"/>
        <end position="275"/>
    </location>
</feature>
<dbReference type="Gene3D" id="3.40.50.300">
    <property type="entry name" value="P-loop containing nucleotide triphosphate hydrolases"/>
    <property type="match status" value="1"/>
</dbReference>
<accession>A0A1H3BSL9</accession>
<keyword evidence="9" id="KW-1185">Reference proteome</keyword>
<dbReference type="OrthoDB" id="311344at2"/>
<evidence type="ECO:0000259" key="7">
    <source>
        <dbReference type="PROSITE" id="PS50929"/>
    </source>
</evidence>
<comment type="subcellular location">
    <subcellularLocation>
        <location evidence="1">Cell membrane</location>
        <topology evidence="1">Multi-pass membrane protein</topology>
    </subcellularLocation>
</comment>
<proteinExistence type="predicted"/>
<dbReference type="InterPro" id="IPR039421">
    <property type="entry name" value="Type_1_exporter"/>
</dbReference>
<name>A0A1H3BSL9_9PROT</name>
<feature type="transmembrane region" description="Helical" evidence="5">
    <location>
        <begin position="28"/>
        <end position="53"/>
    </location>
</feature>
<feature type="transmembrane region" description="Helical" evidence="5">
    <location>
        <begin position="161"/>
        <end position="185"/>
    </location>
</feature>
<dbReference type="EMBL" id="FNOY01000001">
    <property type="protein sequence ID" value="SDX44169.1"/>
    <property type="molecule type" value="Genomic_DNA"/>
</dbReference>
<dbReference type="InterPro" id="IPR011527">
    <property type="entry name" value="ABC1_TM_dom"/>
</dbReference>
<evidence type="ECO:0000259" key="6">
    <source>
        <dbReference type="PROSITE" id="PS50893"/>
    </source>
</evidence>
<dbReference type="SUPFAM" id="SSF90123">
    <property type="entry name" value="ABC transporter transmembrane region"/>
    <property type="match status" value="1"/>
</dbReference>
<dbReference type="STRING" id="44576.SAMN05421881_100191"/>
<sequence>MASTHHPSSKIRPTARMADILRLEKSDIIILMALMLGVGLINLAVPITIQTFINTVTMGSLIKPLVIISFMLFVFLSLVGFLYALEFYVVELIQRRLFVRTAFNIAEKISMARLHMYERNNMVELVNRFFEVTTVQKSLGTLLTTGVATIFQGLTGSVLLIFYSVYFGVMAIIIIMVILFIVFVIGRRGEMTAISESHAKYSLAAWLETIARSLNTFRFSSGEGFAMQHVDVLSKHYLEKRQSHFRILFSQLIGGVFIYAVGGTTMLALGGVLVVTGEINLGQFVAAELIIFTVMASFLRFIGQLEYYYDLLAGLDKLGIIQDLPQERTNGSPVQITGPLKLELFEVCTEAASDRVITNDITFQLEAGRDIAILGADGSGKSKLAQVIVGLRQPVHGRVQLNNIDLNLLNIEAIRKHIVLLHKVEIIEASIRDNVKIWKPDTDIENISAVLEQLGLLDAITRLEHGAETKLHFSGAPLIRDQAKLLMIARAVVAQPALLLINELLDTLEQESLDKALAVLRNQPFTLVILTRSSAIANQCERVISLEAKYRRT</sequence>
<dbReference type="InterPro" id="IPR027417">
    <property type="entry name" value="P-loop_NTPase"/>
</dbReference>
<dbReference type="SUPFAM" id="SSF52540">
    <property type="entry name" value="P-loop containing nucleoside triphosphate hydrolases"/>
    <property type="match status" value="1"/>
</dbReference>
<evidence type="ECO:0000256" key="3">
    <source>
        <dbReference type="ARBA" id="ARBA00022989"/>
    </source>
</evidence>